<keyword evidence="5 7" id="KW-0472">Membrane</keyword>
<feature type="transmembrane region" description="Helical" evidence="7">
    <location>
        <begin position="255"/>
        <end position="281"/>
    </location>
</feature>
<keyword evidence="11" id="KW-1185">Reference proteome</keyword>
<gene>
    <name evidence="10" type="ORF">N789_12940</name>
</gene>
<dbReference type="Pfam" id="PF12704">
    <property type="entry name" value="MacB_PCD"/>
    <property type="match status" value="1"/>
</dbReference>
<dbReference type="Pfam" id="PF02687">
    <property type="entry name" value="FtsX"/>
    <property type="match status" value="1"/>
</dbReference>
<feature type="transmembrane region" description="Helical" evidence="7">
    <location>
        <begin position="344"/>
        <end position="366"/>
    </location>
</feature>
<comment type="similarity">
    <text evidence="6">Belongs to the ABC-4 integral membrane protein family.</text>
</comment>
<evidence type="ECO:0000256" key="7">
    <source>
        <dbReference type="SAM" id="Phobius"/>
    </source>
</evidence>
<evidence type="ECO:0000256" key="5">
    <source>
        <dbReference type="ARBA" id="ARBA00023136"/>
    </source>
</evidence>
<evidence type="ECO:0000259" key="8">
    <source>
        <dbReference type="Pfam" id="PF02687"/>
    </source>
</evidence>
<dbReference type="InterPro" id="IPR050250">
    <property type="entry name" value="Macrolide_Exporter_MacB"/>
</dbReference>
<dbReference type="eggNOG" id="COG0577">
    <property type="taxonomic scope" value="Bacteria"/>
</dbReference>
<evidence type="ECO:0000256" key="1">
    <source>
        <dbReference type="ARBA" id="ARBA00004651"/>
    </source>
</evidence>
<feature type="transmembrane region" description="Helical" evidence="7">
    <location>
        <begin position="313"/>
        <end position="332"/>
    </location>
</feature>
<comment type="subcellular location">
    <subcellularLocation>
        <location evidence="1">Cell membrane</location>
        <topology evidence="1">Multi-pass membrane protein</topology>
    </subcellularLocation>
</comment>
<evidence type="ECO:0000259" key="9">
    <source>
        <dbReference type="Pfam" id="PF12704"/>
    </source>
</evidence>
<proteinExistence type="inferred from homology"/>
<dbReference type="PATRIC" id="fig|1121015.4.peg.2058"/>
<feature type="domain" description="ABC3 transporter permease C-terminal" evidence="8">
    <location>
        <begin position="263"/>
        <end position="376"/>
    </location>
</feature>
<feature type="domain" description="MacB-like periplasmic core" evidence="9">
    <location>
        <begin position="1"/>
        <end position="217"/>
    </location>
</feature>
<comment type="caution">
    <text evidence="10">The sequence shown here is derived from an EMBL/GenBank/DDBJ whole genome shotgun (WGS) entry which is preliminary data.</text>
</comment>
<evidence type="ECO:0000313" key="11">
    <source>
        <dbReference type="Proteomes" id="UP000029385"/>
    </source>
</evidence>
<keyword evidence="2" id="KW-1003">Cell membrane</keyword>
<keyword evidence="4 7" id="KW-1133">Transmembrane helix</keyword>
<dbReference type="AlphaFoldDB" id="A0A091AV58"/>
<dbReference type="EMBL" id="AVCI01000009">
    <property type="protein sequence ID" value="KFN42539.1"/>
    <property type="molecule type" value="Genomic_DNA"/>
</dbReference>
<name>A0A091AV58_9GAMM</name>
<dbReference type="InterPro" id="IPR003838">
    <property type="entry name" value="ABC3_permease_C"/>
</dbReference>
<evidence type="ECO:0000256" key="3">
    <source>
        <dbReference type="ARBA" id="ARBA00022692"/>
    </source>
</evidence>
<dbReference type="InterPro" id="IPR025857">
    <property type="entry name" value="MacB_PCD"/>
</dbReference>
<dbReference type="PANTHER" id="PTHR30572">
    <property type="entry name" value="MEMBRANE COMPONENT OF TRANSPORTER-RELATED"/>
    <property type="match status" value="1"/>
</dbReference>
<protein>
    <recommendedName>
        <fullName evidence="12">ABC3 transporter permease protein domain-containing protein</fullName>
    </recommendedName>
</protein>
<organism evidence="10 11">
    <name type="scientific">Arenimonas oryziterrae DSM 21050 = YC6267</name>
    <dbReference type="NCBI Taxonomy" id="1121015"/>
    <lineage>
        <taxon>Bacteria</taxon>
        <taxon>Pseudomonadati</taxon>
        <taxon>Pseudomonadota</taxon>
        <taxon>Gammaproteobacteria</taxon>
        <taxon>Lysobacterales</taxon>
        <taxon>Lysobacteraceae</taxon>
        <taxon>Arenimonas</taxon>
    </lineage>
</organism>
<evidence type="ECO:0000256" key="4">
    <source>
        <dbReference type="ARBA" id="ARBA00022989"/>
    </source>
</evidence>
<dbReference type="PANTHER" id="PTHR30572:SF4">
    <property type="entry name" value="ABC TRANSPORTER PERMEASE YTRF"/>
    <property type="match status" value="1"/>
</dbReference>
<dbReference type="Proteomes" id="UP000029385">
    <property type="component" value="Unassembled WGS sequence"/>
</dbReference>
<dbReference type="STRING" id="1121015.GCA_000420545_02630"/>
<sequence>MLSLEIGLTFVVVFAIAAAACRYYQLYHLPIGFDYTDVWSVQMEQPNDEGMKNDALTYDKFKRSLEALPQVQQVAFANSSPYEHSTWRTTYSLPEGGREADSDLMTVSDEFFAVMDMPLTEGRWFSSADEGAAREPVVINRRLAEALFPGKSAIGQILSDGEQGSKDRQQYTVAGVVEDLRNHGEYMVPTNFLIARFSTQTSKRGVTTILLKVKPGTERVFESTLSNQLKLVRNDWSYRISPLSDLRRSRLHDTVVPLIVFSVIAGFLLLMVAFGLFGVLWQNTTQRIPEIGLRRAIGATAGDIYRQIIAEQLLLTTLAMLVGLVLLVQLPITGVLGENLSWPLFFVAAGVSMAIMALVSVLCALYPAWRASRLSPTQALHYE</sequence>
<reference evidence="10 11" key="1">
    <citation type="submission" date="2013-09" db="EMBL/GenBank/DDBJ databases">
        <title>Genome sequencing of Arenimonas oryziterrae.</title>
        <authorList>
            <person name="Chen F."/>
            <person name="Wang G."/>
        </authorList>
    </citation>
    <scope>NUCLEOTIDE SEQUENCE [LARGE SCALE GENOMIC DNA]</scope>
    <source>
        <strain evidence="10 11">YC6267</strain>
    </source>
</reference>
<evidence type="ECO:0000313" key="10">
    <source>
        <dbReference type="EMBL" id="KFN42539.1"/>
    </source>
</evidence>
<accession>A0A091AV58</accession>
<evidence type="ECO:0008006" key="12">
    <source>
        <dbReference type="Google" id="ProtNLM"/>
    </source>
</evidence>
<evidence type="ECO:0000256" key="2">
    <source>
        <dbReference type="ARBA" id="ARBA00022475"/>
    </source>
</evidence>
<evidence type="ECO:0000256" key="6">
    <source>
        <dbReference type="ARBA" id="ARBA00038076"/>
    </source>
</evidence>
<dbReference type="GO" id="GO:0022857">
    <property type="term" value="F:transmembrane transporter activity"/>
    <property type="evidence" value="ECO:0007669"/>
    <property type="project" value="TreeGrafter"/>
</dbReference>
<dbReference type="GO" id="GO:0005886">
    <property type="term" value="C:plasma membrane"/>
    <property type="evidence" value="ECO:0007669"/>
    <property type="project" value="UniProtKB-SubCell"/>
</dbReference>
<keyword evidence="3 7" id="KW-0812">Transmembrane</keyword>